<accession>A0A0H5PYV1</accession>
<protein>
    <submittedName>
        <fullName evidence="2">Uncharacterized protein</fullName>
    </submittedName>
</protein>
<feature type="compositionally biased region" description="Basic and acidic residues" evidence="1">
    <location>
        <begin position="15"/>
        <end position="35"/>
    </location>
</feature>
<reference evidence="2" key="2">
    <citation type="submission" date="2015-07" db="EMBL/GenBank/DDBJ databases">
        <title>Plasmids, circular viruses and viroids from rat gut.</title>
        <authorList>
            <person name="Jorgensen T.J."/>
            <person name="Hansen M.A."/>
            <person name="Xu Z."/>
            <person name="Tabak M.A."/>
            <person name="Sorensen S.J."/>
            <person name="Hansen L.H."/>
        </authorList>
    </citation>
    <scope>NUCLEOTIDE SEQUENCE</scope>
    <source>
        <plasmid evidence="2">pRGRH0231</plasmid>
    </source>
</reference>
<proteinExistence type="predicted"/>
<dbReference type="AlphaFoldDB" id="A0A0H5PYV1"/>
<dbReference type="EMBL" id="LN852904">
    <property type="protein sequence ID" value="CRY94319.1"/>
    <property type="molecule type" value="Genomic_DNA"/>
</dbReference>
<organism evidence="2">
    <name type="scientific">uncultured prokaryote</name>
    <dbReference type="NCBI Taxonomy" id="198431"/>
    <lineage>
        <taxon>unclassified sequences</taxon>
        <taxon>environmental samples</taxon>
    </lineage>
</organism>
<geneLocation type="plasmid" evidence="2">
    <name>pRGRH0231</name>
</geneLocation>
<name>A0A0H5PYV1_9ZZZZ</name>
<keyword evidence="2" id="KW-0614">Plasmid</keyword>
<evidence type="ECO:0000256" key="1">
    <source>
        <dbReference type="SAM" id="MobiDB-lite"/>
    </source>
</evidence>
<evidence type="ECO:0000313" key="2">
    <source>
        <dbReference type="EMBL" id="CRY94319.1"/>
    </source>
</evidence>
<sequence>MNDEKSVESTPTPEKQVKDLKTRQKEYKERQKQEKSVRLEVLLPEGVGQMLDALVASEPPKKGKKPKKSKKDVVAHLIEKEYKRMYALKNSRLKKYLDESNANNNEEA</sequence>
<reference evidence="2" key="1">
    <citation type="submission" date="2015-06" db="EMBL/GenBank/DDBJ databases">
        <authorList>
            <person name="Joergensen T."/>
        </authorList>
    </citation>
    <scope>NUCLEOTIDE SEQUENCE</scope>
    <source>
        <plasmid evidence="2">pRGRH0231</plasmid>
    </source>
</reference>
<feature type="region of interest" description="Disordered" evidence="1">
    <location>
        <begin position="1"/>
        <end position="35"/>
    </location>
</feature>